<keyword evidence="2" id="KW-1185">Reference proteome</keyword>
<protein>
    <submittedName>
        <fullName evidence="1">Uncharacterized protein</fullName>
    </submittedName>
</protein>
<dbReference type="EMBL" id="JABFTP020000062">
    <property type="protein sequence ID" value="KAL3273262.1"/>
    <property type="molecule type" value="Genomic_DNA"/>
</dbReference>
<comment type="caution">
    <text evidence="1">The sequence shown here is derived from an EMBL/GenBank/DDBJ whole genome shotgun (WGS) entry which is preliminary data.</text>
</comment>
<dbReference type="AlphaFoldDB" id="A0ABD2N402"/>
<evidence type="ECO:0000313" key="1">
    <source>
        <dbReference type="EMBL" id="KAL3273262.1"/>
    </source>
</evidence>
<reference evidence="1 2" key="1">
    <citation type="journal article" date="2021" name="BMC Biol.">
        <title>Horizontally acquired antibacterial genes associated with adaptive radiation of ladybird beetles.</title>
        <authorList>
            <person name="Li H.S."/>
            <person name="Tang X.F."/>
            <person name="Huang Y.H."/>
            <person name="Xu Z.Y."/>
            <person name="Chen M.L."/>
            <person name="Du X.Y."/>
            <person name="Qiu B.Y."/>
            <person name="Chen P.T."/>
            <person name="Zhang W."/>
            <person name="Slipinski A."/>
            <person name="Escalona H.E."/>
            <person name="Waterhouse R.M."/>
            <person name="Zwick A."/>
            <person name="Pang H."/>
        </authorList>
    </citation>
    <scope>NUCLEOTIDE SEQUENCE [LARGE SCALE GENOMIC DNA]</scope>
    <source>
        <strain evidence="1">SYSU2018</strain>
    </source>
</reference>
<organism evidence="1 2">
    <name type="scientific">Cryptolaemus montrouzieri</name>
    <dbReference type="NCBI Taxonomy" id="559131"/>
    <lineage>
        <taxon>Eukaryota</taxon>
        <taxon>Metazoa</taxon>
        <taxon>Ecdysozoa</taxon>
        <taxon>Arthropoda</taxon>
        <taxon>Hexapoda</taxon>
        <taxon>Insecta</taxon>
        <taxon>Pterygota</taxon>
        <taxon>Neoptera</taxon>
        <taxon>Endopterygota</taxon>
        <taxon>Coleoptera</taxon>
        <taxon>Polyphaga</taxon>
        <taxon>Cucujiformia</taxon>
        <taxon>Coccinelloidea</taxon>
        <taxon>Coccinellidae</taxon>
        <taxon>Scymninae</taxon>
        <taxon>Scymnini</taxon>
        <taxon>Cryptolaemus</taxon>
    </lineage>
</organism>
<evidence type="ECO:0000313" key="2">
    <source>
        <dbReference type="Proteomes" id="UP001516400"/>
    </source>
</evidence>
<dbReference type="Proteomes" id="UP001516400">
    <property type="component" value="Unassembled WGS sequence"/>
</dbReference>
<sequence length="342" mass="39570">MGNAFKTKRVSDIEEMKDDRKSIPVKNLSIYTGSSLIPLSLSSFCEYYGDENSSLISTSSCTKPSVFHSEESEPKSSVNKLEPIESEILTAGQFESIYEQYNAVNPDISEVLLMPIEILKTVRHLFDMWQTDLIYKFESYINYMNSDKSLLKKYLDHISNTSETNASEMFLRHSIGMIITYKMILDHLDMNKAEELIQQIAISHGLVGVAGSDFKVMDLHLTRYLLQRNLINDESIIAFVAFLSKISDEILRVLRERRNHVRSSFVTKMGLVGRANITRDNYRCMKKWNLKVPLINSRIDYIQKQIRAHEPLRKTEDVITIDTETLKAKDYIMKKLRKKTKE</sequence>
<name>A0ABD2N402_9CUCU</name>
<accession>A0ABD2N402</accession>
<gene>
    <name evidence="1" type="ORF">HHI36_014716</name>
</gene>
<proteinExistence type="predicted"/>